<dbReference type="GO" id="GO:0098719">
    <property type="term" value="P:sodium ion import across plasma membrane"/>
    <property type="evidence" value="ECO:0007669"/>
    <property type="project" value="TreeGrafter"/>
</dbReference>
<keyword evidence="5 10" id="KW-1133">Transmembrane helix</keyword>
<evidence type="ECO:0000256" key="2">
    <source>
        <dbReference type="ARBA" id="ARBA00022448"/>
    </source>
</evidence>
<evidence type="ECO:0000256" key="9">
    <source>
        <dbReference type="ARBA" id="ARBA00023201"/>
    </source>
</evidence>
<dbReference type="PANTHER" id="PTHR10110">
    <property type="entry name" value="SODIUM/HYDROGEN EXCHANGER"/>
    <property type="match status" value="1"/>
</dbReference>
<dbReference type="InterPro" id="IPR006153">
    <property type="entry name" value="Cation/H_exchanger_TM"/>
</dbReference>
<dbReference type="Proteomes" id="UP000297951">
    <property type="component" value="Unassembled WGS sequence"/>
</dbReference>
<evidence type="ECO:0000313" key="12">
    <source>
        <dbReference type="EMBL" id="TFU23857.1"/>
    </source>
</evidence>
<feature type="transmembrane region" description="Helical" evidence="10">
    <location>
        <begin position="348"/>
        <end position="371"/>
    </location>
</feature>
<keyword evidence="2" id="KW-0813">Transport</keyword>
<gene>
    <name evidence="12" type="ORF">E4U03_01760</name>
</gene>
<feature type="transmembrane region" description="Helical" evidence="10">
    <location>
        <begin position="65"/>
        <end position="82"/>
    </location>
</feature>
<dbReference type="Gene3D" id="6.10.140.1330">
    <property type="match status" value="1"/>
</dbReference>
<evidence type="ECO:0000256" key="3">
    <source>
        <dbReference type="ARBA" id="ARBA00022475"/>
    </source>
</evidence>
<accession>A0A4Y9F617</accession>
<sequence length="600" mass="65410">MVHQAGCEGVGVEVLIVIVVLLLATVVLVSVGDRLNLPWPVLLTLVTAVVIVIPQMPSLHIEPEIILPIFLPPLLWAIGQRVSWGMLRRSWRSVLIYSIALTAVSALVVGWATWMIVPGISIALALAIGAAVAPPDPVAVEAVAEPVGIPRRVISNLQTEGIFNDAVSLVLFQIALAALTAGTDPQPLSALGSFAYSALVAVALGLALGWGGSLLRRNLSDTVARSALTLVIPFGVYIIAEELHASGVVAVVIAAIQMASYSADLTAEERLANTAFWNVLEMLATGLAFGLIGLQAGELLYSADSNVLTMIWHGVLISAVAIGTRLAWLTGMWLWGRWRGSRRTTPRSFAEVLVMTWAGMRGLVTLALALSLPEMADGLRTEAVFIVLTVLFFTMVFPGLTLPWLVRVLGVSATAEKDDHEEQELLQIAQRAMWESMYKTVAESGDLQSFEQLKHVVTSMMDRIEEGQKTGDFQERWAERQRQREFMNLVRQKSVLAAQAAVLDVRNKYDYEVVSSVLYQIDVQVQAQDAMEQGPGALTMSLHKSFISGEHKLDREKAEQLFKTTEMRIISAQKELDDEALRVATRQLPVVGGADARERE</sequence>
<evidence type="ECO:0000256" key="7">
    <source>
        <dbReference type="ARBA" id="ARBA00023065"/>
    </source>
</evidence>
<comment type="subcellular location">
    <subcellularLocation>
        <location evidence="1">Cell membrane</location>
        <topology evidence="1">Multi-pass membrane protein</topology>
    </subcellularLocation>
</comment>
<dbReference type="Pfam" id="PF00999">
    <property type="entry name" value="Na_H_Exchanger"/>
    <property type="match status" value="1"/>
</dbReference>
<feature type="transmembrane region" description="Helical" evidence="10">
    <location>
        <begin position="383"/>
        <end position="406"/>
    </location>
</feature>
<keyword evidence="3" id="KW-1003">Cell membrane</keyword>
<feature type="transmembrane region" description="Helical" evidence="10">
    <location>
        <begin position="245"/>
        <end position="263"/>
    </location>
</feature>
<feature type="transmembrane region" description="Helical" evidence="10">
    <location>
        <begin position="222"/>
        <end position="239"/>
    </location>
</feature>
<protein>
    <submittedName>
        <fullName evidence="12">Sodium:proton antiporter</fullName>
    </submittedName>
</protein>
<feature type="transmembrane region" description="Helical" evidence="10">
    <location>
        <begin position="275"/>
        <end position="294"/>
    </location>
</feature>
<dbReference type="InterPro" id="IPR018422">
    <property type="entry name" value="Cation/H_exchanger_CPA1"/>
</dbReference>
<organism evidence="12 13">
    <name type="scientific">Rothia nasimurium</name>
    <dbReference type="NCBI Taxonomy" id="85336"/>
    <lineage>
        <taxon>Bacteria</taxon>
        <taxon>Bacillati</taxon>
        <taxon>Actinomycetota</taxon>
        <taxon>Actinomycetes</taxon>
        <taxon>Micrococcales</taxon>
        <taxon>Micrococcaceae</taxon>
        <taxon>Rothia</taxon>
    </lineage>
</organism>
<keyword evidence="6" id="KW-0915">Sodium</keyword>
<dbReference type="OrthoDB" id="57886at2"/>
<evidence type="ECO:0000256" key="6">
    <source>
        <dbReference type="ARBA" id="ARBA00023053"/>
    </source>
</evidence>
<proteinExistence type="predicted"/>
<evidence type="ECO:0000259" key="11">
    <source>
        <dbReference type="Pfam" id="PF00999"/>
    </source>
</evidence>
<keyword evidence="7" id="KW-0406">Ion transport</keyword>
<dbReference type="PANTHER" id="PTHR10110:SF86">
    <property type="entry name" value="SODIUM_HYDROGEN EXCHANGER 7"/>
    <property type="match status" value="1"/>
</dbReference>
<feature type="transmembrane region" description="Helical" evidence="10">
    <location>
        <begin position="194"/>
        <end position="215"/>
    </location>
</feature>
<dbReference type="EMBL" id="SPQC01000004">
    <property type="protein sequence ID" value="TFU23857.1"/>
    <property type="molecule type" value="Genomic_DNA"/>
</dbReference>
<feature type="transmembrane region" description="Helical" evidence="10">
    <location>
        <begin position="12"/>
        <end position="31"/>
    </location>
</feature>
<name>A0A4Y9F617_9MICC</name>
<evidence type="ECO:0000313" key="13">
    <source>
        <dbReference type="Proteomes" id="UP000297951"/>
    </source>
</evidence>
<dbReference type="GO" id="GO:0051453">
    <property type="term" value="P:regulation of intracellular pH"/>
    <property type="evidence" value="ECO:0007669"/>
    <property type="project" value="TreeGrafter"/>
</dbReference>
<evidence type="ECO:0000256" key="4">
    <source>
        <dbReference type="ARBA" id="ARBA00022692"/>
    </source>
</evidence>
<feature type="transmembrane region" description="Helical" evidence="10">
    <location>
        <begin position="37"/>
        <end position="53"/>
    </location>
</feature>
<evidence type="ECO:0000256" key="1">
    <source>
        <dbReference type="ARBA" id="ARBA00004651"/>
    </source>
</evidence>
<feature type="transmembrane region" description="Helical" evidence="10">
    <location>
        <begin position="314"/>
        <end position="336"/>
    </location>
</feature>
<feature type="domain" description="Cation/H+ exchanger transmembrane" evidence="11">
    <location>
        <begin position="22"/>
        <end position="407"/>
    </location>
</feature>
<evidence type="ECO:0000256" key="5">
    <source>
        <dbReference type="ARBA" id="ARBA00022989"/>
    </source>
</evidence>
<keyword evidence="9" id="KW-0739">Sodium transport</keyword>
<dbReference type="GO" id="GO:0015385">
    <property type="term" value="F:sodium:proton antiporter activity"/>
    <property type="evidence" value="ECO:0007669"/>
    <property type="project" value="InterPro"/>
</dbReference>
<evidence type="ECO:0000256" key="8">
    <source>
        <dbReference type="ARBA" id="ARBA00023136"/>
    </source>
</evidence>
<dbReference type="AlphaFoldDB" id="A0A4Y9F617"/>
<dbReference type="GO" id="GO:0005886">
    <property type="term" value="C:plasma membrane"/>
    <property type="evidence" value="ECO:0007669"/>
    <property type="project" value="UniProtKB-SubCell"/>
</dbReference>
<comment type="caution">
    <text evidence="12">The sequence shown here is derived from an EMBL/GenBank/DDBJ whole genome shotgun (WGS) entry which is preliminary data.</text>
</comment>
<keyword evidence="8 10" id="KW-0472">Membrane</keyword>
<evidence type="ECO:0000256" key="10">
    <source>
        <dbReference type="SAM" id="Phobius"/>
    </source>
</evidence>
<reference evidence="12 13" key="1">
    <citation type="submission" date="2019-03" db="EMBL/GenBank/DDBJ databases">
        <title>Diversity of the mouse oral microbiome.</title>
        <authorList>
            <person name="Joseph S."/>
            <person name="Aduse-Opoku J."/>
            <person name="Curtis M."/>
            <person name="Wade W."/>
            <person name="Hashim A."/>
        </authorList>
    </citation>
    <scope>NUCLEOTIDE SEQUENCE [LARGE SCALE GENOMIC DNA]</scope>
    <source>
        <strain evidence="13">irhom_31</strain>
    </source>
</reference>
<dbReference type="GO" id="GO:0015386">
    <property type="term" value="F:potassium:proton antiporter activity"/>
    <property type="evidence" value="ECO:0007669"/>
    <property type="project" value="TreeGrafter"/>
</dbReference>
<keyword evidence="4 10" id="KW-0812">Transmembrane</keyword>
<feature type="transmembrane region" description="Helical" evidence="10">
    <location>
        <begin position="94"/>
        <end position="117"/>
    </location>
</feature>